<organism evidence="3">
    <name type="scientific">Pseudogymnoascus destructans</name>
    <dbReference type="NCBI Taxonomy" id="655981"/>
    <lineage>
        <taxon>Eukaryota</taxon>
        <taxon>Fungi</taxon>
        <taxon>Dikarya</taxon>
        <taxon>Ascomycota</taxon>
        <taxon>Pezizomycotina</taxon>
        <taxon>Leotiomycetes</taxon>
        <taxon>Thelebolales</taxon>
        <taxon>Thelebolaceae</taxon>
        <taxon>Pseudogymnoascus</taxon>
    </lineage>
</organism>
<dbReference type="AlphaFoldDB" id="A0A177AN87"/>
<feature type="region of interest" description="Disordered" evidence="1">
    <location>
        <begin position="152"/>
        <end position="172"/>
    </location>
</feature>
<dbReference type="EMBL" id="KV441386">
    <property type="protein sequence ID" value="OAF62942.1"/>
    <property type="molecule type" value="Genomic_DNA"/>
</dbReference>
<feature type="transmembrane region" description="Helical" evidence="2">
    <location>
        <begin position="63"/>
        <end position="88"/>
    </location>
</feature>
<gene>
    <name evidence="3" type="ORF">VC83_00584</name>
</gene>
<keyword evidence="2" id="KW-0812">Transmembrane</keyword>
<keyword evidence="2" id="KW-1133">Transmembrane helix</keyword>
<dbReference type="eggNOG" id="KOG3975">
    <property type="taxonomic scope" value="Eukaryota"/>
</dbReference>
<reference evidence="3" key="1">
    <citation type="submission" date="2016-03" db="EMBL/GenBank/DDBJ databases">
        <title>Updated assembly of Pseudogymnoascus destructans, the fungus causing white-nose syndrome of bats.</title>
        <authorList>
            <person name="Palmer J.M."/>
            <person name="Drees K.P."/>
            <person name="Foster J.T."/>
            <person name="Lindner D.L."/>
        </authorList>
    </citation>
    <scope>NUCLEOTIDE SEQUENCE [LARGE SCALE GENOMIC DNA]</scope>
    <source>
        <strain evidence="3">20631-21</strain>
    </source>
</reference>
<dbReference type="RefSeq" id="XP_024328212.1">
    <property type="nucleotide sequence ID" value="XM_024464274.1"/>
</dbReference>
<evidence type="ECO:0000256" key="1">
    <source>
        <dbReference type="SAM" id="MobiDB-lite"/>
    </source>
</evidence>
<protein>
    <submittedName>
        <fullName evidence="3">Uncharacterized protein</fullName>
    </submittedName>
</protein>
<dbReference type="OrthoDB" id="3440252at2759"/>
<sequence length="172" mass="18150">MTTPSPASYQGRPSVRERARTLLDRVISPGARRAVYTNVRAFAHDQPLLASFILAHLLLSLPLLLLFASFILGVALLAGLAALAFTLFWTGLALLVLLPVLCVTGALGVGVWVWAVATYGVARWAWRVLPVSGGGRGEVGMSGGRRGVVMKGEGEGEGEGVEVEVKNGEKGE</sequence>
<name>A0A177AN87_9PEZI</name>
<accession>A0A177AN87</accession>
<feature type="transmembrane region" description="Helical" evidence="2">
    <location>
        <begin position="94"/>
        <end position="117"/>
    </location>
</feature>
<dbReference type="Pfam" id="PF16015">
    <property type="entry name" value="Promethin"/>
    <property type="match status" value="1"/>
</dbReference>
<dbReference type="GeneID" id="36283679"/>
<feature type="compositionally biased region" description="Basic and acidic residues" evidence="1">
    <location>
        <begin position="163"/>
        <end position="172"/>
    </location>
</feature>
<dbReference type="VEuPathDB" id="FungiDB:GMDG_00676"/>
<evidence type="ECO:0000256" key="2">
    <source>
        <dbReference type="SAM" id="Phobius"/>
    </source>
</evidence>
<proteinExistence type="predicted"/>
<keyword evidence="2" id="KW-0472">Membrane</keyword>
<dbReference type="Proteomes" id="UP000077154">
    <property type="component" value="Unassembled WGS sequence"/>
</dbReference>
<evidence type="ECO:0000313" key="3">
    <source>
        <dbReference type="EMBL" id="OAF62942.1"/>
    </source>
</evidence>